<dbReference type="Proteomes" id="UP000030130">
    <property type="component" value="Unassembled WGS sequence"/>
</dbReference>
<dbReference type="RefSeq" id="WP_026292266.1">
    <property type="nucleotide sequence ID" value="NZ_JASBZW010000001.1"/>
</dbReference>
<dbReference type="EMBL" id="JRAI01000027">
    <property type="protein sequence ID" value="KGN86822.1"/>
    <property type="molecule type" value="Genomic_DNA"/>
</dbReference>
<dbReference type="OrthoDB" id="9802842at2"/>
<keyword evidence="1" id="KW-0472">Membrane</keyword>
<protein>
    <submittedName>
        <fullName evidence="2">Fumarate reductase</fullName>
    </submittedName>
</protein>
<dbReference type="SUPFAM" id="SSF81343">
    <property type="entry name" value="Fumarate reductase respiratory complex transmembrane subunits"/>
    <property type="match status" value="1"/>
</dbReference>
<reference evidence="2 3" key="1">
    <citation type="submission" date="2014-08" db="EMBL/GenBank/DDBJ databases">
        <title>Porphyromonas gulae strain:COT-052_OH1451 Genome sequencing.</title>
        <authorList>
            <person name="Wallis C."/>
            <person name="Deusch O."/>
            <person name="O'Flynn C."/>
            <person name="Davis I."/>
            <person name="Jospin G."/>
            <person name="Darling A.E."/>
            <person name="Coil D.A."/>
            <person name="Alexiev A."/>
            <person name="Horsfall A."/>
            <person name="Kirkwood N."/>
            <person name="Harris S."/>
            <person name="Eisen J.A."/>
        </authorList>
    </citation>
    <scope>NUCLEOTIDE SEQUENCE [LARGE SCALE GENOMIC DNA]</scope>
    <source>
        <strain evidence="3">COT-052 OH1451</strain>
    </source>
</reference>
<dbReference type="STRING" id="111105.HR09_10630"/>
<gene>
    <name evidence="2" type="ORF">HR08_03145</name>
</gene>
<dbReference type="eggNOG" id="ENOG502Z7RU">
    <property type="taxonomic scope" value="Bacteria"/>
</dbReference>
<dbReference type="InterPro" id="IPR034804">
    <property type="entry name" value="SQR/QFR_C/D"/>
</dbReference>
<evidence type="ECO:0000313" key="2">
    <source>
        <dbReference type="EMBL" id="KGN86822.1"/>
    </source>
</evidence>
<feature type="transmembrane region" description="Helical" evidence="1">
    <location>
        <begin position="51"/>
        <end position="76"/>
    </location>
</feature>
<dbReference type="GO" id="GO:0016020">
    <property type="term" value="C:membrane"/>
    <property type="evidence" value="ECO:0007669"/>
    <property type="project" value="InterPro"/>
</dbReference>
<dbReference type="NCBIfam" id="TIGR02046">
    <property type="entry name" value="sdhC_b558_fam"/>
    <property type="match status" value="1"/>
</dbReference>
<evidence type="ECO:0000313" key="3">
    <source>
        <dbReference type="Proteomes" id="UP000030130"/>
    </source>
</evidence>
<sequence>MWLLKSSIGRKVVMSVTGLALILFLTFHMSMNLVALFSAEAYNMICEFLGANWYALVASIGLAVLMLLHIVYAFILNAQNLRARGRDRYAVTGRPKGVEWSSQNMLVLGIIVLLGIGLHMFNFWAKMQLAEICHMDVAGFGIEGFDHPAKGTELIRYTFSQPIYVVLYAVWLVALWFHLTHGFWSALQTLGWNNTIWMNRVKCISNVVSTVLVGGFALVLIVFACQAFIG</sequence>
<dbReference type="AlphaFoldDB" id="A0A0A2GF83"/>
<name>A0A0A2GF83_9PORP</name>
<feature type="transmembrane region" description="Helical" evidence="1">
    <location>
        <begin position="12"/>
        <end position="31"/>
    </location>
</feature>
<feature type="transmembrane region" description="Helical" evidence="1">
    <location>
        <begin position="163"/>
        <end position="187"/>
    </location>
</feature>
<comment type="caution">
    <text evidence="2">The sequence shown here is derived from an EMBL/GenBank/DDBJ whole genome shotgun (WGS) entry which is preliminary data.</text>
</comment>
<keyword evidence="1" id="KW-0812">Transmembrane</keyword>
<feature type="transmembrane region" description="Helical" evidence="1">
    <location>
        <begin position="207"/>
        <end position="229"/>
    </location>
</feature>
<feature type="transmembrane region" description="Helical" evidence="1">
    <location>
        <begin position="105"/>
        <end position="125"/>
    </location>
</feature>
<evidence type="ECO:0000256" key="1">
    <source>
        <dbReference type="SAM" id="Phobius"/>
    </source>
</evidence>
<organism evidence="2 3">
    <name type="scientific">Porphyromonas gulae</name>
    <dbReference type="NCBI Taxonomy" id="111105"/>
    <lineage>
        <taxon>Bacteria</taxon>
        <taxon>Pseudomonadati</taxon>
        <taxon>Bacteroidota</taxon>
        <taxon>Bacteroidia</taxon>
        <taxon>Bacteroidales</taxon>
        <taxon>Porphyromonadaceae</taxon>
        <taxon>Porphyromonas</taxon>
    </lineage>
</organism>
<dbReference type="CDD" id="cd03498">
    <property type="entry name" value="SQR_TypeB_2_TM"/>
    <property type="match status" value="1"/>
</dbReference>
<dbReference type="Gene3D" id="1.20.1300.10">
    <property type="entry name" value="Fumarate reductase/succinate dehydrogenase, transmembrane subunit"/>
    <property type="match status" value="1"/>
</dbReference>
<dbReference type="InterPro" id="IPR011138">
    <property type="entry name" value="Cytochrome_b-558"/>
</dbReference>
<proteinExistence type="predicted"/>
<keyword evidence="1" id="KW-1133">Transmembrane helix</keyword>
<accession>A0A0A2GF83</accession>